<feature type="compositionally biased region" description="Low complexity" evidence="5">
    <location>
        <begin position="893"/>
        <end position="936"/>
    </location>
</feature>
<proteinExistence type="predicted"/>
<dbReference type="Pfam" id="PF04434">
    <property type="entry name" value="SWIM"/>
    <property type="match status" value="1"/>
</dbReference>
<keyword evidence="3" id="KW-0862">Zinc</keyword>
<dbReference type="InterPro" id="IPR018289">
    <property type="entry name" value="MULE_transposase_dom"/>
</dbReference>
<protein>
    <recommendedName>
        <fullName evidence="6">SWIM-type domain-containing protein</fullName>
    </recommendedName>
</protein>
<dbReference type="Pfam" id="PF03108">
    <property type="entry name" value="DBD_Tnp_Mut"/>
    <property type="match status" value="1"/>
</dbReference>
<reference evidence="7 8" key="1">
    <citation type="submission" date="2024-01" db="EMBL/GenBank/DDBJ databases">
        <title>The genomes of 5 underutilized Papilionoideae crops provide insights into root nodulation and disease resistanc.</title>
        <authorList>
            <person name="Yuan L."/>
        </authorList>
    </citation>
    <scope>NUCLEOTIDE SEQUENCE [LARGE SCALE GENOMIC DNA]</scope>
    <source>
        <strain evidence="7">ZHUSHIDOU_FW_LH</strain>
        <tissue evidence="7">Leaf</tissue>
    </source>
</reference>
<dbReference type="GO" id="GO:0008270">
    <property type="term" value="F:zinc ion binding"/>
    <property type="evidence" value="ECO:0007669"/>
    <property type="project" value="UniProtKB-KW"/>
</dbReference>
<accession>A0AAN9EDI5</accession>
<feature type="region of interest" description="Disordered" evidence="5">
    <location>
        <begin position="81"/>
        <end position="151"/>
    </location>
</feature>
<feature type="domain" description="SWIM-type" evidence="6">
    <location>
        <begin position="689"/>
        <end position="721"/>
    </location>
</feature>
<evidence type="ECO:0000259" key="6">
    <source>
        <dbReference type="PROSITE" id="PS50966"/>
    </source>
</evidence>
<dbReference type="SMART" id="SM00575">
    <property type="entry name" value="ZnF_PMZ"/>
    <property type="match status" value="1"/>
</dbReference>
<dbReference type="Pfam" id="PF10551">
    <property type="entry name" value="MULE"/>
    <property type="match status" value="1"/>
</dbReference>
<dbReference type="PANTHER" id="PTHR31973">
    <property type="entry name" value="POLYPROTEIN, PUTATIVE-RELATED"/>
    <property type="match status" value="1"/>
</dbReference>
<dbReference type="Proteomes" id="UP001372338">
    <property type="component" value="Unassembled WGS sequence"/>
</dbReference>
<dbReference type="AlphaFoldDB" id="A0AAN9EDI5"/>
<dbReference type="InterPro" id="IPR006564">
    <property type="entry name" value="Znf_PMZ"/>
</dbReference>
<feature type="compositionally biased region" description="Low complexity" evidence="5">
    <location>
        <begin position="849"/>
        <end position="881"/>
    </location>
</feature>
<dbReference type="EMBL" id="JAYWIO010000006">
    <property type="protein sequence ID" value="KAK7255336.1"/>
    <property type="molecule type" value="Genomic_DNA"/>
</dbReference>
<dbReference type="PROSITE" id="PS50966">
    <property type="entry name" value="ZF_SWIM"/>
    <property type="match status" value="1"/>
</dbReference>
<feature type="region of interest" description="Disordered" evidence="5">
    <location>
        <begin position="750"/>
        <end position="796"/>
    </location>
</feature>
<evidence type="ECO:0000256" key="5">
    <source>
        <dbReference type="SAM" id="MobiDB-lite"/>
    </source>
</evidence>
<feature type="compositionally biased region" description="Polar residues" evidence="5">
    <location>
        <begin position="948"/>
        <end position="959"/>
    </location>
</feature>
<evidence type="ECO:0000256" key="3">
    <source>
        <dbReference type="ARBA" id="ARBA00022833"/>
    </source>
</evidence>
<feature type="region of interest" description="Disordered" evidence="5">
    <location>
        <begin position="809"/>
        <end position="959"/>
    </location>
</feature>
<dbReference type="PANTHER" id="PTHR31973:SF187">
    <property type="entry name" value="MUTATOR TRANSPOSASE MUDRA PROTEIN"/>
    <property type="match status" value="1"/>
</dbReference>
<feature type="region of interest" description="Disordered" evidence="5">
    <location>
        <begin position="206"/>
        <end position="227"/>
    </location>
</feature>
<keyword evidence="1" id="KW-0479">Metal-binding</keyword>
<feature type="compositionally biased region" description="Acidic residues" evidence="5">
    <location>
        <begin position="85"/>
        <end position="95"/>
    </location>
</feature>
<evidence type="ECO:0000256" key="2">
    <source>
        <dbReference type="ARBA" id="ARBA00022771"/>
    </source>
</evidence>
<evidence type="ECO:0000256" key="1">
    <source>
        <dbReference type="ARBA" id="ARBA00022723"/>
    </source>
</evidence>
<evidence type="ECO:0000313" key="7">
    <source>
        <dbReference type="EMBL" id="KAK7255336.1"/>
    </source>
</evidence>
<keyword evidence="8" id="KW-1185">Reference proteome</keyword>
<feature type="compositionally biased region" description="Acidic residues" evidence="5">
    <location>
        <begin position="127"/>
        <end position="143"/>
    </location>
</feature>
<organism evidence="7 8">
    <name type="scientific">Crotalaria pallida</name>
    <name type="common">Smooth rattlebox</name>
    <name type="synonym">Crotalaria striata</name>
    <dbReference type="NCBI Taxonomy" id="3830"/>
    <lineage>
        <taxon>Eukaryota</taxon>
        <taxon>Viridiplantae</taxon>
        <taxon>Streptophyta</taxon>
        <taxon>Embryophyta</taxon>
        <taxon>Tracheophyta</taxon>
        <taxon>Spermatophyta</taxon>
        <taxon>Magnoliopsida</taxon>
        <taxon>eudicotyledons</taxon>
        <taxon>Gunneridae</taxon>
        <taxon>Pentapetalae</taxon>
        <taxon>rosids</taxon>
        <taxon>fabids</taxon>
        <taxon>Fabales</taxon>
        <taxon>Fabaceae</taxon>
        <taxon>Papilionoideae</taxon>
        <taxon>50 kb inversion clade</taxon>
        <taxon>genistoids sensu lato</taxon>
        <taxon>core genistoids</taxon>
        <taxon>Crotalarieae</taxon>
        <taxon>Crotalaria</taxon>
    </lineage>
</organism>
<gene>
    <name evidence="7" type="ORF">RIF29_28743</name>
</gene>
<sequence>MGEKKYDTSDPRFWFGGEKLPDNYTSKVTEDVLIKLRIYHGGKFVGDPSVAYTGGEVHEMQWGWDLDTIFSMEVGKFKATAGSESSEDSDSCDEEYCAKGEVSDDEDTEYDSDDDSEAAAPAHESEVESEDQSSEVSLDDSDYDEKWDWMGDLPPESLNPFITLTTEVEGEENLHNIGVDADYGDVKLNEFGSVLVTESTIEDLLDDNDNSSALDTPSDSDDEEQPWKKYPKFKLPEEGEKVEFQLGHVFTSKNLVKAAVKDYALDHKKNVRFSKNDRKRMVVKCDKECPFYLRLSRTRGSQCYQVVTYVPTHTCCRTAKNRQAKTKLLARKFMPLLRHTPSMRTKALCLEARERWGVHLSKFQAYRAERRAIELIQGGMVDQYTHVRSYAEELRRSNPGSTAIVKCAVGKKGAVFERMYVCFQACKLAFVTTCRPLIGLDGCFLKGFYGGQLFAAVGKDGNNQMYPIAFAVVEAETKDSWAWFVDLLVQDLDAIQPKKWSFISDQQKGLVPTLAASEACLEHRLCVKHLYANLRKRYPGGDLKDLVWVAARANTKEEWKTAMDNMKKDFEGAWLELCQIFPEQWTRSHYSTYTKCDLQVNNMCEAFNKAILDYRDAPIISLMEGLKHYLTERIVKQRKMMERYRGDICPIIQKNLEKVKRAADQWEPQWAGDEHYNLFQVVKGDKDKYSVDLSQNKCACGKWELSGVPCCHAIACMWVTNKRPEDFVEPCYRKSTYMETYSHIILPNNGPKLWPKVDSEPVKPPYMRRAPGRPKKQRTRTNDEPRKPSNPYKLKRHYKTTKCSACGGLGHNRASCKGKTAADRVIPKGGNKENSQVERPGGESQAMRPQTEATQAQTSETQTQPTQPTQSQPTQPTQSQPQPQPQPQPHPMLSQTQPSQTQLSQTSVSLSQPPQTQLSQTQSSHPQLSQTQPSQTIEPTKKKRGRPQGSTSSSNKKQK</sequence>
<evidence type="ECO:0000256" key="4">
    <source>
        <dbReference type="PROSITE-ProRule" id="PRU00325"/>
    </source>
</evidence>
<comment type="caution">
    <text evidence="7">The sequence shown here is derived from an EMBL/GenBank/DDBJ whole genome shotgun (WGS) entry which is preliminary data.</text>
</comment>
<evidence type="ECO:0000313" key="8">
    <source>
        <dbReference type="Proteomes" id="UP001372338"/>
    </source>
</evidence>
<dbReference type="InterPro" id="IPR004332">
    <property type="entry name" value="Transposase_MuDR"/>
</dbReference>
<keyword evidence="2 4" id="KW-0863">Zinc-finger</keyword>
<dbReference type="InterPro" id="IPR007527">
    <property type="entry name" value="Znf_SWIM"/>
</dbReference>
<feature type="compositionally biased region" description="Acidic residues" evidence="5">
    <location>
        <begin position="103"/>
        <end position="117"/>
    </location>
</feature>
<feature type="compositionally biased region" description="Basic residues" evidence="5">
    <location>
        <begin position="770"/>
        <end position="779"/>
    </location>
</feature>
<name>A0AAN9EDI5_CROPI</name>